<dbReference type="AlphaFoldDB" id="A0A2K8MEF0"/>
<gene>
    <name evidence="1" type="ORF">CVN68_10025</name>
</gene>
<evidence type="ECO:0000313" key="2">
    <source>
        <dbReference type="Proteomes" id="UP000229081"/>
    </source>
</evidence>
<evidence type="ECO:0000313" key="1">
    <source>
        <dbReference type="EMBL" id="ATY32272.1"/>
    </source>
</evidence>
<protein>
    <submittedName>
        <fullName evidence="1">Uncharacterized protein</fullName>
    </submittedName>
</protein>
<dbReference type="Proteomes" id="UP000229081">
    <property type="component" value="Chromosome"/>
</dbReference>
<reference evidence="1 2" key="1">
    <citation type="submission" date="2017-11" db="EMBL/GenBank/DDBJ databases">
        <title>Complete genome sequence of Sphingomonas sp. Strain Cra20, a psychrotolerant potential plant growth promoting rhizobacteria.</title>
        <authorList>
            <person name="Luo Y."/>
        </authorList>
    </citation>
    <scope>NUCLEOTIDE SEQUENCE [LARGE SCALE GENOMIC DNA]</scope>
    <source>
        <strain evidence="1 2">Cra20</strain>
    </source>
</reference>
<dbReference type="RefSeq" id="WP_100282081.1">
    <property type="nucleotide sequence ID" value="NZ_CP024923.1"/>
</dbReference>
<sequence>MLLAAIALQASIAAPIFAPPVDTPLRILTERTEAAPERHYRLERLVRFNKEGNGYRAEALILGSASEAPQPLGNLVERGLSALAGRKIVLHLDSEGRVVEVDEIATLWERVCQRISDAAATRQSLPPGEARKLAEKVAAPLRALPPERQRALLATLVTAAIISDPLDPVGTVVPIKLPGTSPFGTPIVLEGTRRTAAADNGLIRTTTLAAATMALPTNGQPAASGSVALERVRTSDPRTGLIANGLDTLRNGTATRQTVLVTRLSVARANPSDWPD</sequence>
<proteinExistence type="predicted"/>
<organism evidence="1 2">
    <name type="scientific">Sphingomonas psychrotolerans</name>
    <dbReference type="NCBI Taxonomy" id="1327635"/>
    <lineage>
        <taxon>Bacteria</taxon>
        <taxon>Pseudomonadati</taxon>
        <taxon>Pseudomonadota</taxon>
        <taxon>Alphaproteobacteria</taxon>
        <taxon>Sphingomonadales</taxon>
        <taxon>Sphingomonadaceae</taxon>
        <taxon>Sphingomonas</taxon>
    </lineage>
</organism>
<keyword evidence="2" id="KW-1185">Reference proteome</keyword>
<accession>A0A2K8MEF0</accession>
<dbReference type="EMBL" id="CP024923">
    <property type="protein sequence ID" value="ATY32272.1"/>
    <property type="molecule type" value="Genomic_DNA"/>
</dbReference>
<name>A0A2K8MEF0_9SPHN</name>
<dbReference type="KEGG" id="sphc:CVN68_10025"/>
<dbReference type="OrthoDB" id="7547173at2"/>